<dbReference type="PROSITE" id="PS00191">
    <property type="entry name" value="CYTOCHROME_B5_1"/>
    <property type="match status" value="1"/>
</dbReference>
<keyword evidence="4" id="KW-0812">Transmembrane</keyword>
<comment type="caution">
    <text evidence="6">The sequence shown here is derived from an EMBL/GenBank/DDBJ whole genome shotgun (WGS) entry which is preliminary data.</text>
</comment>
<dbReference type="GO" id="GO:0020037">
    <property type="term" value="F:heme binding"/>
    <property type="evidence" value="ECO:0007669"/>
    <property type="project" value="UniProtKB-UniRule"/>
</dbReference>
<feature type="transmembrane region" description="Helical" evidence="4">
    <location>
        <begin position="92"/>
        <end position="111"/>
    </location>
</feature>
<keyword evidence="2 4" id="KW-0479">Metal-binding</keyword>
<protein>
    <recommendedName>
        <fullName evidence="5">Cytochrome b5 heme-binding domain-containing protein</fullName>
    </recommendedName>
</protein>
<keyword evidence="4" id="KW-1133">Transmembrane helix</keyword>
<dbReference type="OrthoDB" id="260519at2759"/>
<dbReference type="GO" id="GO:0016020">
    <property type="term" value="C:membrane"/>
    <property type="evidence" value="ECO:0007669"/>
    <property type="project" value="TreeGrafter"/>
</dbReference>
<evidence type="ECO:0000313" key="8">
    <source>
        <dbReference type="Proteomes" id="UP000683925"/>
    </source>
</evidence>
<dbReference type="PANTHER" id="PTHR19359:SF14">
    <property type="entry name" value="CYTOCHROME B5 A"/>
    <property type="match status" value="1"/>
</dbReference>
<evidence type="ECO:0000256" key="3">
    <source>
        <dbReference type="ARBA" id="ARBA00023004"/>
    </source>
</evidence>
<organism evidence="6 8">
    <name type="scientific">Paramecium octaurelia</name>
    <dbReference type="NCBI Taxonomy" id="43137"/>
    <lineage>
        <taxon>Eukaryota</taxon>
        <taxon>Sar</taxon>
        <taxon>Alveolata</taxon>
        <taxon>Ciliophora</taxon>
        <taxon>Intramacronucleata</taxon>
        <taxon>Oligohymenophorea</taxon>
        <taxon>Peniculida</taxon>
        <taxon>Parameciidae</taxon>
        <taxon>Paramecium</taxon>
    </lineage>
</organism>
<dbReference type="AlphaFoldDB" id="A0A8S1SWU8"/>
<feature type="domain" description="Cytochrome b5 heme-binding" evidence="5">
    <location>
        <begin position="1"/>
        <end position="76"/>
    </location>
</feature>
<evidence type="ECO:0000256" key="4">
    <source>
        <dbReference type="RuleBase" id="RU362121"/>
    </source>
</evidence>
<dbReference type="GO" id="GO:0046872">
    <property type="term" value="F:metal ion binding"/>
    <property type="evidence" value="ECO:0007669"/>
    <property type="project" value="UniProtKB-UniRule"/>
</dbReference>
<accession>A0A8S1SWU8</accession>
<dbReference type="OMA" id="PTWIVIR"/>
<keyword evidence="4" id="KW-0472">Membrane</keyword>
<dbReference type="InterPro" id="IPR050668">
    <property type="entry name" value="Cytochrome_b5"/>
</dbReference>
<gene>
    <name evidence="6" type="ORF">POCTA_138.1.T0160231</name>
    <name evidence="7" type="ORF">POCTA_138.1.T0160233</name>
</gene>
<dbReference type="InterPro" id="IPR001199">
    <property type="entry name" value="Cyt_B5-like_heme/steroid-bd"/>
</dbReference>
<keyword evidence="1 4" id="KW-0349">Heme</keyword>
<dbReference type="PANTHER" id="PTHR19359">
    <property type="entry name" value="CYTOCHROME B5"/>
    <property type="match status" value="1"/>
</dbReference>
<evidence type="ECO:0000259" key="5">
    <source>
        <dbReference type="PROSITE" id="PS50255"/>
    </source>
</evidence>
<dbReference type="Pfam" id="PF00173">
    <property type="entry name" value="Cyt-b5"/>
    <property type="match status" value="1"/>
</dbReference>
<evidence type="ECO:0000256" key="2">
    <source>
        <dbReference type="ARBA" id="ARBA00022723"/>
    </source>
</evidence>
<evidence type="ECO:0000313" key="7">
    <source>
        <dbReference type="EMBL" id="CAD8144594.1"/>
    </source>
</evidence>
<keyword evidence="3 4" id="KW-0408">Iron</keyword>
<comment type="similarity">
    <text evidence="4">Belongs to the cytochrome b5 family.</text>
</comment>
<dbReference type="SMART" id="SM01117">
    <property type="entry name" value="Cyt-b5"/>
    <property type="match status" value="1"/>
</dbReference>
<dbReference type="PROSITE" id="PS50255">
    <property type="entry name" value="CYTOCHROME_B5_2"/>
    <property type="match status" value="1"/>
</dbReference>
<sequence length="114" mass="12800">MSRKFTWQEVGDNAKNGWIVIGDSVYGPQGFLDSHPGGPAVIRNKAGKDVTRFFNEMGHSQKAHDILKSLKIGEIDKNSQPAKWQADSDQRLVAITSVMLLLAFAFVYFYVLRK</sequence>
<keyword evidence="8" id="KW-1185">Reference proteome</keyword>
<reference evidence="6" key="1">
    <citation type="submission" date="2021-01" db="EMBL/GenBank/DDBJ databases">
        <authorList>
            <consortium name="Genoscope - CEA"/>
            <person name="William W."/>
        </authorList>
    </citation>
    <scope>NUCLEOTIDE SEQUENCE</scope>
</reference>
<dbReference type="InterPro" id="IPR018506">
    <property type="entry name" value="Cyt_B5_heme-BS"/>
</dbReference>
<proteinExistence type="inferred from homology"/>
<evidence type="ECO:0000256" key="1">
    <source>
        <dbReference type="ARBA" id="ARBA00022617"/>
    </source>
</evidence>
<dbReference type="EMBL" id="CAJJDP010000016">
    <property type="protein sequence ID" value="CAD8144594.1"/>
    <property type="molecule type" value="Genomic_DNA"/>
</dbReference>
<dbReference type="EMBL" id="CAJJDP010000016">
    <property type="protein sequence ID" value="CAD8144590.1"/>
    <property type="molecule type" value="Genomic_DNA"/>
</dbReference>
<evidence type="ECO:0000313" key="6">
    <source>
        <dbReference type="EMBL" id="CAD8144590.1"/>
    </source>
</evidence>
<name>A0A8S1SWU8_PAROT</name>
<dbReference type="Proteomes" id="UP000683925">
    <property type="component" value="Unassembled WGS sequence"/>
</dbReference>